<evidence type="ECO:0000313" key="4">
    <source>
        <dbReference type="Proteomes" id="UP000095787"/>
    </source>
</evidence>
<evidence type="ECO:0000313" key="2">
    <source>
        <dbReference type="EMBL" id="CUO36370.1"/>
    </source>
</evidence>
<keyword evidence="1" id="KW-1133">Transmembrane helix</keyword>
<dbReference type="SUPFAM" id="SSF50939">
    <property type="entry name" value="Sialidases"/>
    <property type="match status" value="1"/>
</dbReference>
<feature type="transmembrane region" description="Helical" evidence="1">
    <location>
        <begin position="7"/>
        <end position="24"/>
    </location>
</feature>
<evidence type="ECO:0000313" key="3">
    <source>
        <dbReference type="EMBL" id="RYS77291.1"/>
    </source>
</evidence>
<dbReference type="EMBL" id="CYZO01000037">
    <property type="protein sequence ID" value="CUO36370.1"/>
    <property type="molecule type" value="Genomic_DNA"/>
</dbReference>
<reference evidence="2 4" key="1">
    <citation type="submission" date="2015-09" db="EMBL/GenBank/DDBJ databases">
        <authorList>
            <consortium name="Pathogen Informatics"/>
        </authorList>
    </citation>
    <scope>NUCLEOTIDE SEQUENCE [LARGE SCALE GENOMIC DNA]</scope>
    <source>
        <strain evidence="2 4">2789STDY5834841</strain>
    </source>
</reference>
<reference evidence="3 5" key="2">
    <citation type="journal article" date="2019" name="Science, e1252229">
        <title>Invertible promoters mediate bacterial phase variation, antibiotic resistance, and host adaptation in the gut.</title>
        <authorList>
            <person name="Jiang X."/>
            <person name="Hall A.B."/>
            <person name="Arthur T.D."/>
            <person name="Plichta D.R."/>
            <person name="Covington C.T."/>
            <person name="Poyet M."/>
            <person name="Crothers J."/>
            <person name="Moses P.L."/>
            <person name="Tolonen A.C."/>
            <person name="Vlamakis H."/>
            <person name="Alm E.J."/>
            <person name="Xavier R.J."/>
        </authorList>
    </citation>
    <scope>NUCLEOTIDE SEQUENCE [LARGE SCALE GENOMIC DNA]</scope>
    <source>
        <strain evidence="3">Aa_0143</strain>
        <strain evidence="5">aa_0143</strain>
    </source>
</reference>
<protein>
    <submittedName>
        <fullName evidence="2">Uncharacterized protein related to plant photosystem II stability/assembly factor</fullName>
    </submittedName>
</protein>
<gene>
    <name evidence="3" type="ORF">EAI93_12400</name>
    <name evidence="2" type="ORF">ERS852456_02349</name>
</gene>
<dbReference type="Proteomes" id="UP000095787">
    <property type="component" value="Unassembled WGS sequence"/>
</dbReference>
<accession>A0A174EK93</accession>
<feature type="transmembrane region" description="Helical" evidence="1">
    <location>
        <begin position="36"/>
        <end position="55"/>
    </location>
</feature>
<dbReference type="InterPro" id="IPR036278">
    <property type="entry name" value="Sialidase_sf"/>
</dbReference>
<dbReference type="InterPro" id="IPR015943">
    <property type="entry name" value="WD40/YVTN_repeat-like_dom_sf"/>
</dbReference>
<organism evidence="2 4">
    <name type="scientific">[Ruminococcus] torques</name>
    <dbReference type="NCBI Taxonomy" id="33039"/>
    <lineage>
        <taxon>Bacteria</taxon>
        <taxon>Bacillati</taxon>
        <taxon>Bacillota</taxon>
        <taxon>Clostridia</taxon>
        <taxon>Lachnospirales</taxon>
        <taxon>Lachnospiraceae</taxon>
        <taxon>Mediterraneibacter</taxon>
    </lineage>
</organism>
<dbReference type="RefSeq" id="WP_009320919.1">
    <property type="nucleotide sequence ID" value="NZ_CYZO01000037.1"/>
</dbReference>
<proteinExistence type="predicted"/>
<feature type="transmembrane region" description="Helical" evidence="1">
    <location>
        <begin position="75"/>
        <end position="94"/>
    </location>
</feature>
<dbReference type="Proteomes" id="UP000292665">
    <property type="component" value="Unassembled WGS sequence"/>
</dbReference>
<keyword evidence="1" id="KW-0472">Membrane</keyword>
<name>A0A174EK93_9FIRM</name>
<dbReference type="Gene3D" id="2.130.10.10">
    <property type="entry name" value="YVTN repeat-like/Quinoprotein amine dehydrogenase"/>
    <property type="match status" value="1"/>
</dbReference>
<dbReference type="EMBL" id="RCYR01000034">
    <property type="protein sequence ID" value="RYS77291.1"/>
    <property type="molecule type" value="Genomic_DNA"/>
</dbReference>
<keyword evidence="1" id="KW-0812">Transmembrane</keyword>
<dbReference type="AlphaFoldDB" id="A0A174EK93"/>
<evidence type="ECO:0000313" key="5">
    <source>
        <dbReference type="Proteomes" id="UP000292665"/>
    </source>
</evidence>
<sequence length="503" mass="57147">MKYIYKITGKVSLILYIFMLYQFWHLCQYGGLRRHIPMLALGIIGLVGTVVLWLISKRHNQEVNSGDNGNKKLFYTEMILLIAATLFFGGRIVYSAVPYHGALSWKLDEWMRKKEVELEHNNLFEDGVEGILMDLDEALQLPEELYIANKYQVSFDENGTIQRIYAFIYGKNEAGEKKTYLIDYDADSSNDMTVWIDSNVNGEYSDDMRLSPMIEILNNSDWTSQVEAWAETFEEQQIYEILYMGRRSFSSEEGLQYISGDADGDGTETGTGNFTQLRSGGEIVGFEVSLHIPDLNSVTPVRYIMEPEYVSQQELKQENTMQQVEDAKDTESWTVDQSDGTMYFFLDENNGWRLVITDAAAGSRFYVMEKTMDGGSTWECINDDPFSGQLGVAEGLIFYDENFGVAGITGASQSYSRLYVTRDGGRTFEEMKLPMDLVSELPQIAIDCGFTVEDFDYLNMPEKEDDTLTITVTTDAAEKDGIVFQSTDYGATWEYKGLVQIAN</sequence>
<evidence type="ECO:0000256" key="1">
    <source>
        <dbReference type="SAM" id="Phobius"/>
    </source>
</evidence>